<accession>J9H9L2</accession>
<dbReference type="EMBL" id="AMCI01000001">
    <property type="protein sequence ID" value="EJX11295.1"/>
    <property type="molecule type" value="Genomic_DNA"/>
</dbReference>
<evidence type="ECO:0000313" key="1">
    <source>
        <dbReference type="EMBL" id="EJX11295.1"/>
    </source>
</evidence>
<organism evidence="1">
    <name type="scientific">gut metagenome</name>
    <dbReference type="NCBI Taxonomy" id="749906"/>
    <lineage>
        <taxon>unclassified sequences</taxon>
        <taxon>metagenomes</taxon>
        <taxon>organismal metagenomes</taxon>
    </lineage>
</organism>
<sequence>MVPYEGTFVTDSVAMAQLPSVDRREIFRLDEPSAVITDRSRYSFRMNELLQVRSSDSGDSIRITSYSARTLHQVTLELYLPAVDTYLPVAHFDSIPAFSQFQFKPSWIGKRVVYPKEPDRFISFEYAFLDLAVMKPRWKSADVHLRKLQQIQAQWEICFSNFDWKDAQTPGNWLEMRPIFAREWVVIMTNYAYMLTTPEFAHVMQHFREVFGGDLYDNNRVPFTAEQYAQLATVFHRPRVFRLGRTGDQVSGLGGGETLGIAGYNFYGHYASYSGWEAVGHEIMHCMGYSHSSNMTYAVNGVGWTELIWQLHAWLTREKDLPYLDRHLLDFTRPEYAPYRDYIGIREEFLDDVLLEKKMQQFYDRSRLVKYLKEHPLTVKKTAE</sequence>
<name>J9H9L2_9ZZZZ</name>
<dbReference type="AlphaFoldDB" id="J9H9L2"/>
<proteinExistence type="predicted"/>
<reference evidence="1" key="1">
    <citation type="journal article" date="2012" name="PLoS ONE">
        <title>Gene sets for utilization of primary and secondary nutrition supplies in the distal gut of endangered iberian lynx.</title>
        <authorList>
            <person name="Alcaide M."/>
            <person name="Messina E."/>
            <person name="Richter M."/>
            <person name="Bargiela R."/>
            <person name="Peplies J."/>
            <person name="Huws S.A."/>
            <person name="Newbold C.J."/>
            <person name="Golyshin P.N."/>
            <person name="Simon M.A."/>
            <person name="Lopez G."/>
            <person name="Yakimov M.M."/>
            <person name="Ferrer M."/>
        </authorList>
    </citation>
    <scope>NUCLEOTIDE SEQUENCE</scope>
</reference>
<protein>
    <submittedName>
        <fullName evidence="1">Uncharacterized protein</fullName>
    </submittedName>
</protein>
<gene>
    <name evidence="1" type="ORF">EVA_00044</name>
</gene>
<comment type="caution">
    <text evidence="1">The sequence shown here is derived from an EMBL/GenBank/DDBJ whole genome shotgun (WGS) entry which is preliminary data.</text>
</comment>